<dbReference type="AlphaFoldDB" id="A0A316VJL2"/>
<dbReference type="InterPro" id="IPR021709">
    <property type="entry name" value="DUF3292"/>
</dbReference>
<dbReference type="InterPro" id="IPR011993">
    <property type="entry name" value="PH-like_dom_sf"/>
</dbReference>
<feature type="compositionally biased region" description="Polar residues" evidence="1">
    <location>
        <begin position="578"/>
        <end position="594"/>
    </location>
</feature>
<feature type="region of interest" description="Disordered" evidence="1">
    <location>
        <begin position="1"/>
        <end position="27"/>
    </location>
</feature>
<dbReference type="InterPro" id="IPR037847">
    <property type="entry name" value="GRAMDC4"/>
</dbReference>
<dbReference type="GeneID" id="37018853"/>
<evidence type="ECO:0000313" key="4">
    <source>
        <dbReference type="Proteomes" id="UP000245771"/>
    </source>
</evidence>
<feature type="region of interest" description="Disordered" evidence="1">
    <location>
        <begin position="51"/>
        <end position="197"/>
    </location>
</feature>
<feature type="transmembrane region" description="Helical" evidence="2">
    <location>
        <begin position="372"/>
        <end position="397"/>
    </location>
</feature>
<reference evidence="3 4" key="1">
    <citation type="journal article" date="2018" name="Mol. Biol. Evol.">
        <title>Broad Genomic Sampling Reveals a Smut Pathogenic Ancestry of the Fungal Clade Ustilaginomycotina.</title>
        <authorList>
            <person name="Kijpornyongpan T."/>
            <person name="Mondo S.J."/>
            <person name="Barry K."/>
            <person name="Sandor L."/>
            <person name="Lee J."/>
            <person name="Lipzen A."/>
            <person name="Pangilinan J."/>
            <person name="LaButti K."/>
            <person name="Hainaut M."/>
            <person name="Henrissat B."/>
            <person name="Grigoriev I.V."/>
            <person name="Spatafora J.W."/>
            <person name="Aime M.C."/>
        </authorList>
    </citation>
    <scope>NUCLEOTIDE SEQUENCE [LARGE SCALE GENOMIC DNA]</scope>
    <source>
        <strain evidence="3 4">MCA 3882</strain>
    </source>
</reference>
<dbReference type="RefSeq" id="XP_025357716.1">
    <property type="nucleotide sequence ID" value="XM_025497072.1"/>
</dbReference>
<dbReference type="PANTHER" id="PTHR37402">
    <property type="entry name" value="GRAM DOMAIN-CONTAINING PROTEIN 4"/>
    <property type="match status" value="1"/>
</dbReference>
<feature type="transmembrane region" description="Helical" evidence="2">
    <location>
        <begin position="478"/>
        <end position="495"/>
    </location>
</feature>
<dbReference type="Pfam" id="PF11696">
    <property type="entry name" value="DUF3292"/>
    <property type="match status" value="1"/>
</dbReference>
<evidence type="ECO:0000256" key="1">
    <source>
        <dbReference type="SAM" id="MobiDB-lite"/>
    </source>
</evidence>
<evidence type="ECO:0000313" key="3">
    <source>
        <dbReference type="EMBL" id="PWN37414.1"/>
    </source>
</evidence>
<protein>
    <recommendedName>
        <fullName evidence="5">GRAM domain-containing protein</fullName>
    </recommendedName>
</protein>
<sequence>MSKQHHHHTGNSSSGKHTPAQDVEGDFADFLQAEELKEKLAKEQEEEIKRELKAAKNTKKLRDSANGYVAASSGGLGGHGKPQTPEERWRRIHPEPQREEFKPDHPTLEEQHSFPGELHERQHSHSHPIYASHPNSRHQSRRNSEDSEATASTLHSYASSIAEPHQAPPANPSVISLKSFDQDGRNGSRSIASGGANPALAKPLMELEELELDSFLKNFGRHTREVRIPHSANYSTKRMPRWQDFRIPPDEAEMAAAQGKRVTVLTHVNMGLKAFERAENAEEEEVEEELEVEGGDDSQVDGIAWAIAYILASIERYAPEELDNTPDQTYRESRTRSHIERLYLIAPFWERLLFGLRRIYRWEDPRRTSSIAMIYFTLWYLDLIPTAFLLMLMYYVCQFRFFPPSASFLHAQVRARMARGVDADRLAERLRRRSRLDVLELYKRFVVAYGSGTQLAAGDIADFHEKVKNLILWRNTTATWRTLFLLGIATVFVTFASSHLIWKTVFAFLGFTFFILLPLQSHYPRFRRPLSPIWWALWGAPTDAQFAIQLLRRRHLERQHAKHPPLEGEVEQPGMGNRSMSDSAGRTSMSTRFADSSGGGLSSGRESPTTGKHKKHTSDLAALKNRFLRQSSAAAHAVAYGEIDKAEDGKLMDLQDVKVLDGGQILSKPRKLGSFFCQHHGVPGHLHVTTRMLYFVALHTHANLNNRGGHKTCKTPLGEITGLIKTKSIKLLVWNSSGLQITRRNKGSMLFSNMPHRDNAFNLLLAVGSEVWHKHV</sequence>
<feature type="region of interest" description="Disordered" evidence="1">
    <location>
        <begin position="559"/>
        <end position="618"/>
    </location>
</feature>
<keyword evidence="2" id="KW-0812">Transmembrane</keyword>
<dbReference type="GO" id="GO:0006915">
    <property type="term" value="P:apoptotic process"/>
    <property type="evidence" value="ECO:0007669"/>
    <property type="project" value="InterPro"/>
</dbReference>
<keyword evidence="4" id="KW-1185">Reference proteome</keyword>
<dbReference type="Gene3D" id="2.30.29.30">
    <property type="entry name" value="Pleckstrin-homology domain (PH domain)/Phosphotyrosine-binding domain (PTB)"/>
    <property type="match status" value="1"/>
</dbReference>
<feature type="compositionally biased region" description="Basic and acidic residues" evidence="1">
    <location>
        <begin position="84"/>
        <end position="123"/>
    </location>
</feature>
<proteinExistence type="predicted"/>
<feature type="compositionally biased region" description="Polar residues" evidence="1">
    <location>
        <begin position="149"/>
        <end position="159"/>
    </location>
</feature>
<gene>
    <name evidence="3" type="ORF">FA14DRAFT_13907</name>
</gene>
<dbReference type="EMBL" id="KZ819602">
    <property type="protein sequence ID" value="PWN37414.1"/>
    <property type="molecule type" value="Genomic_DNA"/>
</dbReference>
<organism evidence="3 4">
    <name type="scientific">Meira miltonrushii</name>
    <dbReference type="NCBI Taxonomy" id="1280837"/>
    <lineage>
        <taxon>Eukaryota</taxon>
        <taxon>Fungi</taxon>
        <taxon>Dikarya</taxon>
        <taxon>Basidiomycota</taxon>
        <taxon>Ustilaginomycotina</taxon>
        <taxon>Exobasidiomycetes</taxon>
        <taxon>Exobasidiales</taxon>
        <taxon>Brachybasidiaceae</taxon>
        <taxon>Meira</taxon>
    </lineage>
</organism>
<accession>A0A316VJL2</accession>
<evidence type="ECO:0000256" key="2">
    <source>
        <dbReference type="SAM" id="Phobius"/>
    </source>
</evidence>
<dbReference type="OrthoDB" id="1708389at2759"/>
<dbReference type="STRING" id="1280837.A0A316VJL2"/>
<dbReference type="PANTHER" id="PTHR37402:SF1">
    <property type="entry name" value="GRAM DOMAIN-CONTAINING PROTEIN 4"/>
    <property type="match status" value="1"/>
</dbReference>
<keyword evidence="2" id="KW-1133">Transmembrane helix</keyword>
<dbReference type="InParanoid" id="A0A316VJL2"/>
<keyword evidence="2" id="KW-0472">Membrane</keyword>
<evidence type="ECO:0008006" key="5">
    <source>
        <dbReference type="Google" id="ProtNLM"/>
    </source>
</evidence>
<dbReference type="Proteomes" id="UP000245771">
    <property type="component" value="Unassembled WGS sequence"/>
</dbReference>
<name>A0A316VJL2_9BASI</name>